<name>A0ABV1S2L3_BACAB</name>
<dbReference type="Proteomes" id="UP001467674">
    <property type="component" value="Unassembled WGS sequence"/>
</dbReference>
<dbReference type="EMBL" id="JBEOME010000002">
    <property type="protein sequence ID" value="MER3120768.1"/>
    <property type="molecule type" value="Genomic_DNA"/>
</dbReference>
<evidence type="ECO:0000313" key="1">
    <source>
        <dbReference type="EMBL" id="MER3120768.1"/>
    </source>
</evidence>
<gene>
    <name evidence="1" type="ORF">ABQG71_06150</name>
</gene>
<comment type="caution">
    <text evidence="1">The sequence shown here is derived from an EMBL/GenBank/DDBJ whole genome shotgun (WGS) entry which is preliminary data.</text>
</comment>
<evidence type="ECO:0000313" key="2">
    <source>
        <dbReference type="Proteomes" id="UP001467674"/>
    </source>
</evidence>
<protein>
    <submittedName>
        <fullName evidence="1">Uncharacterized protein</fullName>
    </submittedName>
</protein>
<proteinExistence type="predicted"/>
<reference evidence="1 2" key="1">
    <citation type="submission" date="2024-06" db="EMBL/GenBank/DDBJ databases">
        <title>Construction of an artificial bacterial consortium using nitrogen cycle bacteria from Cuatro Cienegas Basin and a mangrove forest.</title>
        <authorList>
            <person name="Aguilera-Najera D."/>
            <person name="Marquez-Cianci L."/>
            <person name="Martinez-Perez E."/>
            <person name="Rosas-Barrera M."/>
            <person name="Rodriguez-Cruz U.E."/>
            <person name="Tapia-Lopez R."/>
            <person name="Eguiarte L.E."/>
            <person name="Souza-Saldivar V."/>
        </authorList>
    </citation>
    <scope>NUCLEOTIDE SEQUENCE [LARGE SCALE GENOMIC DNA]</scope>
    <source>
        <strain evidence="1 2">S14-15</strain>
    </source>
</reference>
<dbReference type="RefSeq" id="WP_265154100.1">
    <property type="nucleotide sequence ID" value="NZ_CP128109.1"/>
</dbReference>
<sequence length="51" mass="5438">MSMASGFGVSANPTKANHKIGEDKVVRIGNIVNMYGARKAEKPFLIGGDFL</sequence>
<organism evidence="1 2">
    <name type="scientific">Bacillus altitudinis</name>
    <dbReference type="NCBI Taxonomy" id="293387"/>
    <lineage>
        <taxon>Bacteria</taxon>
        <taxon>Bacillati</taxon>
        <taxon>Bacillota</taxon>
        <taxon>Bacilli</taxon>
        <taxon>Bacillales</taxon>
        <taxon>Bacillaceae</taxon>
        <taxon>Bacillus</taxon>
    </lineage>
</organism>
<keyword evidence="2" id="KW-1185">Reference proteome</keyword>
<accession>A0ABV1S2L3</accession>